<keyword evidence="3" id="KW-0255">Endonuclease</keyword>
<accession>A0ABS4ZKF0</accession>
<proteinExistence type="predicted"/>
<dbReference type="GO" id="GO:0004519">
    <property type="term" value="F:endonuclease activity"/>
    <property type="evidence" value="ECO:0007669"/>
    <property type="project" value="UniProtKB-KW"/>
</dbReference>
<keyword evidence="1" id="KW-1133">Transmembrane helix</keyword>
<dbReference type="RefSeq" id="WP_165133114.1">
    <property type="nucleotide sequence ID" value="NZ_CP049253.1"/>
</dbReference>
<keyword evidence="4" id="KW-1185">Reference proteome</keyword>
<evidence type="ECO:0000259" key="2">
    <source>
        <dbReference type="Pfam" id="PF03372"/>
    </source>
</evidence>
<dbReference type="SUPFAM" id="SSF56219">
    <property type="entry name" value="DNase I-like"/>
    <property type="match status" value="1"/>
</dbReference>
<reference evidence="3 4" key="1">
    <citation type="submission" date="2021-03" db="EMBL/GenBank/DDBJ databases">
        <title>Sequencing the genomes of 1000 actinobacteria strains.</title>
        <authorList>
            <person name="Klenk H.-P."/>
        </authorList>
    </citation>
    <scope>NUCLEOTIDE SEQUENCE [LARGE SCALE GENOMIC DNA]</scope>
    <source>
        <strain evidence="3 4">DSM 24221</strain>
    </source>
</reference>
<dbReference type="Pfam" id="PF03372">
    <property type="entry name" value="Exo_endo_phos"/>
    <property type="match status" value="1"/>
</dbReference>
<protein>
    <submittedName>
        <fullName evidence="3">Endonuclease/exonuclease/phosphatase (EEP) superfamily protein YafD</fullName>
    </submittedName>
</protein>
<keyword evidence="3" id="KW-0540">Nuclease</keyword>
<keyword evidence="1" id="KW-0812">Transmembrane</keyword>
<name>A0ABS4ZKF0_9MICO</name>
<evidence type="ECO:0000313" key="3">
    <source>
        <dbReference type="EMBL" id="MBP2437771.1"/>
    </source>
</evidence>
<dbReference type="InterPro" id="IPR005135">
    <property type="entry name" value="Endo/exonuclease/phosphatase"/>
</dbReference>
<sequence length="341" mass="36108">MLRSLGILVTVLYACAVAVATWPQFFRLENTLPFAQIIAMRGALVVVFAALTLLFLLFAAARKIRGFALSMAIVSMLAAVASGVILGMRGYGSSDLPAKTDTSLRVMTWNTAGNAAGSDSIAQTAVAMEADIVVLPETAHGVGEEAAVLMRDLGRPMWVLGEQYNADIEHGPQAWQTTFLISPELGDYAVIDASRDGTTMLPTAIAMPIEHDGPIIVAAHAVSPRPEYMDAWRTDLAWLADQCVDGNVILAGDFNATIDHMARLGAEDNDLGWCRDAATATGDGAVGTWPTSLPSLLGAPIDHVLHTSQWVATGSVVLTSLDDAGSDHRPLIVQLDAADTE</sequence>
<comment type="caution">
    <text evidence="3">The sequence shown here is derived from an EMBL/GenBank/DDBJ whole genome shotgun (WGS) entry which is preliminary data.</text>
</comment>
<dbReference type="Gene3D" id="3.60.10.10">
    <property type="entry name" value="Endonuclease/exonuclease/phosphatase"/>
    <property type="match status" value="1"/>
</dbReference>
<organism evidence="3 4">
    <name type="scientific">Microbacterium amylolyticum</name>
    <dbReference type="NCBI Taxonomy" id="936337"/>
    <lineage>
        <taxon>Bacteria</taxon>
        <taxon>Bacillati</taxon>
        <taxon>Actinomycetota</taxon>
        <taxon>Actinomycetes</taxon>
        <taxon>Micrococcales</taxon>
        <taxon>Microbacteriaceae</taxon>
        <taxon>Microbacterium</taxon>
    </lineage>
</organism>
<evidence type="ECO:0000313" key="4">
    <source>
        <dbReference type="Proteomes" id="UP001519362"/>
    </source>
</evidence>
<dbReference type="PROSITE" id="PS51257">
    <property type="entry name" value="PROKAR_LIPOPROTEIN"/>
    <property type="match status" value="1"/>
</dbReference>
<gene>
    <name evidence="3" type="ORF">JOF34_002357</name>
</gene>
<dbReference type="Proteomes" id="UP001519362">
    <property type="component" value="Unassembled WGS sequence"/>
</dbReference>
<feature type="transmembrane region" description="Helical" evidence="1">
    <location>
        <begin position="36"/>
        <end position="60"/>
    </location>
</feature>
<feature type="domain" description="Endonuclease/exonuclease/phosphatase" evidence="2">
    <location>
        <begin position="107"/>
        <end position="328"/>
    </location>
</feature>
<feature type="transmembrane region" description="Helical" evidence="1">
    <location>
        <begin position="67"/>
        <end position="88"/>
    </location>
</feature>
<dbReference type="EMBL" id="JAGIOL010000001">
    <property type="protein sequence ID" value="MBP2437771.1"/>
    <property type="molecule type" value="Genomic_DNA"/>
</dbReference>
<keyword evidence="1" id="KW-0472">Membrane</keyword>
<keyword evidence="3" id="KW-0378">Hydrolase</keyword>
<evidence type="ECO:0000256" key="1">
    <source>
        <dbReference type="SAM" id="Phobius"/>
    </source>
</evidence>
<dbReference type="InterPro" id="IPR036691">
    <property type="entry name" value="Endo/exonu/phosph_ase_sf"/>
</dbReference>